<evidence type="ECO:0000256" key="2">
    <source>
        <dbReference type="ARBA" id="ARBA00022448"/>
    </source>
</evidence>
<dbReference type="PATRIC" id="fig|480391.4.peg.1213"/>
<dbReference type="GO" id="GO:0008982">
    <property type="term" value="F:protein-N(PI)-phosphohistidine-sugar phosphotransferase activity"/>
    <property type="evidence" value="ECO:0007669"/>
    <property type="project" value="InterPro"/>
</dbReference>
<feature type="transmembrane region" description="Helical" evidence="8">
    <location>
        <begin position="65"/>
        <end position="83"/>
    </location>
</feature>
<keyword evidence="4" id="KW-0762">Sugar transport</keyword>
<reference evidence="10 11" key="1">
    <citation type="journal article" date="2015" name="Genome Announc.">
        <title>Expanding the biotechnology potential of lactobacilli through comparative genomics of 213 strains and associated genera.</title>
        <authorList>
            <person name="Sun Z."/>
            <person name="Harris H.M."/>
            <person name="McCann A."/>
            <person name="Guo C."/>
            <person name="Argimon S."/>
            <person name="Zhang W."/>
            <person name="Yang X."/>
            <person name="Jeffery I.B."/>
            <person name="Cooney J.C."/>
            <person name="Kagawa T.F."/>
            <person name="Liu W."/>
            <person name="Song Y."/>
            <person name="Salvetti E."/>
            <person name="Wrobel A."/>
            <person name="Rasinkangas P."/>
            <person name="Parkhill J."/>
            <person name="Rea M.C."/>
            <person name="O'Sullivan O."/>
            <person name="Ritari J."/>
            <person name="Douillard F.P."/>
            <person name="Paul Ross R."/>
            <person name="Yang R."/>
            <person name="Briner A.E."/>
            <person name="Felis G.E."/>
            <person name="de Vos W.M."/>
            <person name="Barrangou R."/>
            <person name="Klaenhammer T.R."/>
            <person name="Caufield P.W."/>
            <person name="Cui Y."/>
            <person name="Zhang H."/>
            <person name="O'Toole P.W."/>
        </authorList>
    </citation>
    <scope>NUCLEOTIDE SEQUENCE [LARGE SCALE GENOMIC DNA]</scope>
    <source>
        <strain evidence="10 11">DSM 23026</strain>
    </source>
</reference>
<evidence type="ECO:0000256" key="8">
    <source>
        <dbReference type="SAM" id="Phobius"/>
    </source>
</evidence>
<evidence type="ECO:0000256" key="1">
    <source>
        <dbReference type="ARBA" id="ARBA00004651"/>
    </source>
</evidence>
<keyword evidence="3" id="KW-1003">Cell membrane</keyword>
<comment type="caution">
    <text evidence="10">The sequence shown here is derived from an EMBL/GenBank/DDBJ whole genome shotgun (WGS) entry which is preliminary data.</text>
</comment>
<dbReference type="InterPro" id="IPR051088">
    <property type="entry name" value="PTS_Sugar-EIIC/EIIB"/>
</dbReference>
<feature type="transmembrane region" description="Helical" evidence="8">
    <location>
        <begin position="31"/>
        <end position="53"/>
    </location>
</feature>
<feature type="domain" description="PTS EIIC type-3" evidence="9">
    <location>
        <begin position="1"/>
        <end position="368"/>
    </location>
</feature>
<feature type="transmembrane region" description="Helical" evidence="8">
    <location>
        <begin position="180"/>
        <end position="200"/>
    </location>
</feature>
<comment type="subcellular location">
    <subcellularLocation>
        <location evidence="1">Cell membrane</location>
        <topology evidence="1">Multi-pass membrane protein</topology>
    </subcellularLocation>
</comment>
<keyword evidence="11" id="KW-1185">Reference proteome</keyword>
<dbReference type="PROSITE" id="PS51105">
    <property type="entry name" value="PTS_EIIC_TYPE_3"/>
    <property type="match status" value="1"/>
</dbReference>
<dbReference type="Pfam" id="PF02378">
    <property type="entry name" value="PTS_EIIC"/>
    <property type="match status" value="1"/>
</dbReference>
<dbReference type="GO" id="GO:0005886">
    <property type="term" value="C:plasma membrane"/>
    <property type="evidence" value="ECO:0007669"/>
    <property type="project" value="UniProtKB-SubCell"/>
</dbReference>
<dbReference type="Proteomes" id="UP000051249">
    <property type="component" value="Unassembled WGS sequence"/>
</dbReference>
<feature type="transmembrane region" description="Helical" evidence="8">
    <location>
        <begin position="283"/>
        <end position="301"/>
    </location>
</feature>
<feature type="transmembrane region" description="Helical" evidence="8">
    <location>
        <begin position="138"/>
        <end position="160"/>
    </location>
</feature>
<dbReference type="PANTHER" id="PTHR33989:SF4">
    <property type="entry name" value="PTS SYSTEM N,N'-DIACETYLCHITOBIOSE-SPECIFIC EIIC COMPONENT"/>
    <property type="match status" value="1"/>
</dbReference>
<dbReference type="InterPro" id="IPR004501">
    <property type="entry name" value="PTS_EIIC_3"/>
</dbReference>
<feature type="transmembrane region" description="Helical" evidence="8">
    <location>
        <begin position="95"/>
        <end position="117"/>
    </location>
</feature>
<dbReference type="PANTHER" id="PTHR33989">
    <property type="match status" value="1"/>
</dbReference>
<feature type="transmembrane region" description="Helical" evidence="8">
    <location>
        <begin position="348"/>
        <end position="369"/>
    </location>
</feature>
<name>A0A0R2NJI0_9LACO</name>
<evidence type="ECO:0000313" key="11">
    <source>
        <dbReference type="Proteomes" id="UP000051249"/>
    </source>
</evidence>
<evidence type="ECO:0000256" key="4">
    <source>
        <dbReference type="ARBA" id="ARBA00022597"/>
    </source>
</evidence>
<dbReference type="AlphaFoldDB" id="A0A0R2NJI0"/>
<keyword evidence="2" id="KW-0813">Transport</keyword>
<sequence length="387" mass="42279">MLRNAFLIPGSYFDVLFKITKWLPHASALNYFFGSVSRMTLGFSSVIAAYGVAKYLVKSYGHSDQLVGLTSSIGFLVFNFYDSSDGLVAFNYQGLGFQSLLLGIIAGFITAQFFRFLTKPSEVDDADVQSIRDRIFDTPLAIIVSLLFFGVANQLMYLVTEKAISQGFNQWINNSVANTHSAWVLTGIIIISVLMQFIGLGSPIRNSQIVGTEYLSNLNSALEKHGSSNVPYPFSGHGIIGIYTNIGGVGSTLALLIVILLISKHESMQRVARQTFLPGLFNLNQPVLVGVPMLFNLNYLLPFLLAPLVNWGLVLMAIGMHLVPTAVYPIPVGTPTILMGFVGTNGSFQALILTIALIVVDMVIYLPFVQVGDRIAEKMEDTRKAGK</sequence>
<keyword evidence="7 8" id="KW-0472">Membrane</keyword>
<gene>
    <name evidence="10" type="ORF">IV88_GL001195</name>
</gene>
<feature type="transmembrane region" description="Helical" evidence="8">
    <location>
        <begin position="242"/>
        <end position="263"/>
    </location>
</feature>
<evidence type="ECO:0000256" key="6">
    <source>
        <dbReference type="ARBA" id="ARBA00022989"/>
    </source>
</evidence>
<evidence type="ECO:0000313" key="10">
    <source>
        <dbReference type="EMBL" id="KRO25928.1"/>
    </source>
</evidence>
<keyword evidence="5 8" id="KW-0812">Transmembrane</keyword>
<dbReference type="GO" id="GO:0009401">
    <property type="term" value="P:phosphoenolpyruvate-dependent sugar phosphotransferase system"/>
    <property type="evidence" value="ECO:0007669"/>
    <property type="project" value="InterPro"/>
</dbReference>
<protein>
    <recommendedName>
        <fullName evidence="9">PTS EIIC type-3 domain-containing protein</fullName>
    </recommendedName>
</protein>
<dbReference type="EMBL" id="JQCQ01000004">
    <property type="protein sequence ID" value="KRO25928.1"/>
    <property type="molecule type" value="Genomic_DNA"/>
</dbReference>
<accession>A0A0R2NJI0</accession>
<proteinExistence type="predicted"/>
<evidence type="ECO:0000256" key="3">
    <source>
        <dbReference type="ARBA" id="ARBA00022475"/>
    </source>
</evidence>
<evidence type="ECO:0000256" key="5">
    <source>
        <dbReference type="ARBA" id="ARBA00022692"/>
    </source>
</evidence>
<evidence type="ECO:0000256" key="7">
    <source>
        <dbReference type="ARBA" id="ARBA00023136"/>
    </source>
</evidence>
<dbReference type="InterPro" id="IPR003352">
    <property type="entry name" value="PTS_EIIC"/>
</dbReference>
<organism evidence="10 11">
    <name type="scientific">Pediococcus argentinicus</name>
    <dbReference type="NCBI Taxonomy" id="480391"/>
    <lineage>
        <taxon>Bacteria</taxon>
        <taxon>Bacillati</taxon>
        <taxon>Bacillota</taxon>
        <taxon>Bacilli</taxon>
        <taxon>Lactobacillales</taxon>
        <taxon>Lactobacillaceae</taxon>
        <taxon>Pediococcus</taxon>
    </lineage>
</organism>
<evidence type="ECO:0000259" key="9">
    <source>
        <dbReference type="PROSITE" id="PS51105"/>
    </source>
</evidence>
<feature type="transmembrane region" description="Helical" evidence="8">
    <location>
        <begin position="308"/>
        <end position="328"/>
    </location>
</feature>
<keyword evidence="6 8" id="KW-1133">Transmembrane helix</keyword>